<feature type="domain" description="Transcriptional regulator HTH-type FeoC" evidence="1">
    <location>
        <begin position="2"/>
        <end position="68"/>
    </location>
</feature>
<dbReference type="AlphaFoldDB" id="A0A6H1TSU4"/>
<dbReference type="InterPro" id="IPR015102">
    <property type="entry name" value="Tscrpt_reg_HTH_FeoC"/>
</dbReference>
<keyword evidence="3" id="KW-1185">Reference proteome</keyword>
<accession>A0A6H1TSU4</accession>
<dbReference type="Pfam" id="PF09012">
    <property type="entry name" value="FeoC"/>
    <property type="match status" value="1"/>
</dbReference>
<name>A0A6H1TSU4_9CYAN</name>
<evidence type="ECO:0000313" key="2">
    <source>
        <dbReference type="EMBL" id="QIZ69217.1"/>
    </source>
</evidence>
<dbReference type="KEGG" id="oxy:HCG48_00285"/>
<dbReference type="SUPFAM" id="SSF46785">
    <property type="entry name" value="Winged helix' DNA-binding domain"/>
    <property type="match status" value="1"/>
</dbReference>
<proteinExistence type="predicted"/>
<dbReference type="Gene3D" id="1.10.10.10">
    <property type="entry name" value="Winged helix-like DNA-binding domain superfamily/Winged helix DNA-binding domain"/>
    <property type="match status" value="1"/>
</dbReference>
<evidence type="ECO:0000259" key="1">
    <source>
        <dbReference type="Pfam" id="PF09012"/>
    </source>
</evidence>
<gene>
    <name evidence="2" type="ORF">HCG48_00285</name>
</gene>
<sequence length="71" mass="8206">MILRDLQVYLAERHTASLAELSTHFHVEAAALEPMLKKLVRKGRVRQLPPPKPCGECTQCDRTVFEVYQWV</sequence>
<dbReference type="RefSeq" id="WP_168567375.1">
    <property type="nucleotide sequence ID" value="NZ_CP051167.1"/>
</dbReference>
<evidence type="ECO:0000313" key="3">
    <source>
        <dbReference type="Proteomes" id="UP000500857"/>
    </source>
</evidence>
<protein>
    <submittedName>
        <fullName evidence="2">Sugar metabolism transcriptional regulator</fullName>
    </submittedName>
</protein>
<reference evidence="2 3" key="1">
    <citation type="submission" date="2020-04" db="EMBL/GenBank/DDBJ databases">
        <authorList>
            <person name="Basu S."/>
            <person name="Maruthanayagam V."/>
            <person name="Chakraborty S."/>
            <person name="Pramanik A."/>
            <person name="Mukherjee J."/>
            <person name="Brink B."/>
        </authorList>
    </citation>
    <scope>NUCLEOTIDE SEQUENCE [LARGE SCALE GENOMIC DNA]</scope>
    <source>
        <strain evidence="2 3">AP17</strain>
    </source>
</reference>
<dbReference type="InterPro" id="IPR036388">
    <property type="entry name" value="WH-like_DNA-bd_sf"/>
</dbReference>
<dbReference type="Proteomes" id="UP000500857">
    <property type="component" value="Chromosome"/>
</dbReference>
<organism evidence="2 3">
    <name type="scientific">Oxynema aestuarii AP17</name>
    <dbReference type="NCBI Taxonomy" id="2064643"/>
    <lineage>
        <taxon>Bacteria</taxon>
        <taxon>Bacillati</taxon>
        <taxon>Cyanobacteriota</taxon>
        <taxon>Cyanophyceae</taxon>
        <taxon>Oscillatoriophycideae</taxon>
        <taxon>Oscillatoriales</taxon>
        <taxon>Oscillatoriaceae</taxon>
        <taxon>Oxynema</taxon>
        <taxon>Oxynema aestuarii</taxon>
    </lineage>
</organism>
<dbReference type="EMBL" id="CP051167">
    <property type="protein sequence ID" value="QIZ69217.1"/>
    <property type="molecule type" value="Genomic_DNA"/>
</dbReference>
<dbReference type="InterPro" id="IPR036390">
    <property type="entry name" value="WH_DNA-bd_sf"/>
</dbReference>